<keyword evidence="6" id="KW-1185">Reference proteome</keyword>
<gene>
    <name evidence="5" type="ORF">SAMN02745163_03413</name>
</gene>
<reference evidence="5 6" key="1">
    <citation type="submission" date="2016-11" db="EMBL/GenBank/DDBJ databases">
        <authorList>
            <person name="Jaros S."/>
            <person name="Januszkiewicz K."/>
            <person name="Wedrychowicz H."/>
        </authorList>
    </citation>
    <scope>NUCLEOTIDE SEQUENCE [LARGE SCALE GENOMIC DNA]</scope>
    <source>
        <strain evidence="5 6">DSM 21758</strain>
    </source>
</reference>
<keyword evidence="4" id="KW-0624">Polysaccharide degradation</keyword>
<protein>
    <submittedName>
        <fullName evidence="5">Uncharacterized protein</fullName>
    </submittedName>
</protein>
<dbReference type="PROSITE" id="PS00659">
    <property type="entry name" value="GLYCOSYL_HYDROL_F5"/>
    <property type="match status" value="1"/>
</dbReference>
<name>A0A1M6QIU6_9CLOT</name>
<keyword evidence="2" id="KW-0119">Carbohydrate metabolism</keyword>
<dbReference type="STRING" id="1121302.SAMN02745163_03413"/>
<keyword evidence="3" id="KW-0326">Glycosidase</keyword>
<evidence type="ECO:0000256" key="3">
    <source>
        <dbReference type="ARBA" id="ARBA00023295"/>
    </source>
</evidence>
<evidence type="ECO:0000256" key="2">
    <source>
        <dbReference type="ARBA" id="ARBA00023277"/>
    </source>
</evidence>
<keyword evidence="1" id="KW-0378">Hydrolase</keyword>
<dbReference type="EMBL" id="FQZB01000014">
    <property type="protein sequence ID" value="SHK19983.1"/>
    <property type="molecule type" value="Genomic_DNA"/>
</dbReference>
<dbReference type="AlphaFoldDB" id="A0A1M6QIU6"/>
<evidence type="ECO:0000313" key="6">
    <source>
        <dbReference type="Proteomes" id="UP000184310"/>
    </source>
</evidence>
<dbReference type="OrthoDB" id="1893398at2"/>
<dbReference type="GO" id="GO:0004553">
    <property type="term" value="F:hydrolase activity, hydrolyzing O-glycosyl compounds"/>
    <property type="evidence" value="ECO:0007669"/>
    <property type="project" value="InterPro"/>
</dbReference>
<proteinExistence type="predicted"/>
<dbReference type="Proteomes" id="UP000184310">
    <property type="component" value="Unassembled WGS sequence"/>
</dbReference>
<evidence type="ECO:0000256" key="1">
    <source>
        <dbReference type="ARBA" id="ARBA00022801"/>
    </source>
</evidence>
<dbReference type="GO" id="GO:0000272">
    <property type="term" value="P:polysaccharide catabolic process"/>
    <property type="evidence" value="ECO:0007669"/>
    <property type="project" value="UniProtKB-KW"/>
</dbReference>
<accession>A0A1M6QIU6</accession>
<organism evidence="5 6">
    <name type="scientific">Clostridium cavendishii DSM 21758</name>
    <dbReference type="NCBI Taxonomy" id="1121302"/>
    <lineage>
        <taxon>Bacteria</taxon>
        <taxon>Bacillati</taxon>
        <taxon>Bacillota</taxon>
        <taxon>Clostridia</taxon>
        <taxon>Eubacteriales</taxon>
        <taxon>Clostridiaceae</taxon>
        <taxon>Clostridium</taxon>
    </lineage>
</organism>
<dbReference type="InterPro" id="IPR018087">
    <property type="entry name" value="Glyco_hydro_5_CS"/>
</dbReference>
<sequence length="213" mass="25220">MLKSKVNLYEVYDNWRKDLRYFECYFKTTPIASLKQCEDFELEEVYPSNEIKNSVLALKDKLSYKKTIYIFDLPLLESIETALILNNDLGIKPVLVFNHISHDFGIVGSKIFISKLIQYSYELKELKDSTYAFMLDKDRYLETEFDKRIYYNNQYELTEEELPPVEILNDLGINRVVVISVDKLKEDLTDYVEYLKKENIFVEIINEPIGSKE</sequence>
<evidence type="ECO:0000313" key="5">
    <source>
        <dbReference type="EMBL" id="SHK19983.1"/>
    </source>
</evidence>
<evidence type="ECO:0000256" key="4">
    <source>
        <dbReference type="ARBA" id="ARBA00023326"/>
    </source>
</evidence>
<dbReference type="RefSeq" id="WP_072990657.1">
    <property type="nucleotide sequence ID" value="NZ_FQZB01000014.1"/>
</dbReference>